<dbReference type="GO" id="GO:0003700">
    <property type="term" value="F:DNA-binding transcription factor activity"/>
    <property type="evidence" value="ECO:0007669"/>
    <property type="project" value="TreeGrafter"/>
</dbReference>
<comment type="caution">
    <text evidence="2">The sequence shown here is derived from an EMBL/GenBank/DDBJ whole genome shotgun (WGS) entry which is preliminary data.</text>
</comment>
<dbReference type="AlphaFoldDB" id="A0A3C1KKX1"/>
<dbReference type="PROSITE" id="PS51197">
    <property type="entry name" value="HTH_RRF2_2"/>
    <property type="match status" value="1"/>
</dbReference>
<gene>
    <name evidence="2" type="ORF">DCP75_05175</name>
</gene>
<evidence type="ECO:0000313" key="2">
    <source>
        <dbReference type="EMBL" id="HAN27103.1"/>
    </source>
</evidence>
<keyword evidence="1" id="KW-0238">DNA-binding</keyword>
<dbReference type="InterPro" id="IPR000944">
    <property type="entry name" value="Tscrpt_reg_Rrf2"/>
</dbReference>
<dbReference type="InterPro" id="IPR036390">
    <property type="entry name" value="WH_DNA-bd_sf"/>
</dbReference>
<accession>A0A3C1KKX1</accession>
<proteinExistence type="predicted"/>
<dbReference type="Gene3D" id="1.10.10.10">
    <property type="entry name" value="Winged helix-like DNA-binding domain superfamily/Winged helix DNA-binding domain"/>
    <property type="match status" value="1"/>
</dbReference>
<reference evidence="2 3" key="1">
    <citation type="journal article" date="2018" name="Nat. Biotechnol.">
        <title>A standardized bacterial taxonomy based on genome phylogeny substantially revises the tree of life.</title>
        <authorList>
            <person name="Parks D.H."/>
            <person name="Chuvochina M."/>
            <person name="Waite D.W."/>
            <person name="Rinke C."/>
            <person name="Skarshewski A."/>
            <person name="Chaumeil P.A."/>
            <person name="Hugenholtz P."/>
        </authorList>
    </citation>
    <scope>NUCLEOTIDE SEQUENCE [LARGE SCALE GENOMIC DNA]</scope>
    <source>
        <strain evidence="2">UBA9158</strain>
    </source>
</reference>
<dbReference type="SUPFAM" id="SSF46785">
    <property type="entry name" value="Winged helix' DNA-binding domain"/>
    <property type="match status" value="1"/>
</dbReference>
<evidence type="ECO:0000313" key="3">
    <source>
        <dbReference type="Proteomes" id="UP000259273"/>
    </source>
</evidence>
<dbReference type="EMBL" id="DMND01000075">
    <property type="protein sequence ID" value="HAN27103.1"/>
    <property type="molecule type" value="Genomic_DNA"/>
</dbReference>
<dbReference type="GO" id="GO:0005829">
    <property type="term" value="C:cytosol"/>
    <property type="evidence" value="ECO:0007669"/>
    <property type="project" value="TreeGrafter"/>
</dbReference>
<dbReference type="PANTHER" id="PTHR33221:SF4">
    <property type="entry name" value="HTH-TYPE TRANSCRIPTIONAL REPRESSOR NSRR"/>
    <property type="match status" value="1"/>
</dbReference>
<evidence type="ECO:0000256" key="1">
    <source>
        <dbReference type="ARBA" id="ARBA00023125"/>
    </source>
</evidence>
<dbReference type="Pfam" id="PF02082">
    <property type="entry name" value="Rrf2"/>
    <property type="match status" value="1"/>
</dbReference>
<dbReference type="NCBIfam" id="TIGR00738">
    <property type="entry name" value="rrf2_super"/>
    <property type="match status" value="1"/>
</dbReference>
<dbReference type="GO" id="GO:0003677">
    <property type="term" value="F:DNA binding"/>
    <property type="evidence" value="ECO:0007669"/>
    <property type="project" value="UniProtKB-KW"/>
</dbReference>
<sequence length="150" mass="16852">MRLTQYTDYALRTLIYLGVSQGERHTIRDIAEAYDISRHHLTKVVQHLHRHGFVTATRGKGGGITLARPAGDIVVGDVVRRMEPSTALVECFDRDGQCAIQGHCKLTRVLREAFNAFIAALDEYTLADLLDEREDRLRHVLGIPTLTLSD</sequence>
<dbReference type="Proteomes" id="UP000259273">
    <property type="component" value="Unassembled WGS sequence"/>
</dbReference>
<dbReference type="STRING" id="1121937.GCA_000423125_02393"/>
<dbReference type="PANTHER" id="PTHR33221">
    <property type="entry name" value="WINGED HELIX-TURN-HELIX TRANSCRIPTIONAL REGULATOR, RRF2 FAMILY"/>
    <property type="match status" value="1"/>
</dbReference>
<protein>
    <submittedName>
        <fullName evidence="2">Rrf2 family transcriptional regulator</fullName>
    </submittedName>
</protein>
<name>A0A3C1KKX1_9GAMM</name>
<organism evidence="2 3">
    <name type="scientific">Haliea salexigens</name>
    <dbReference type="NCBI Taxonomy" id="287487"/>
    <lineage>
        <taxon>Bacteria</taxon>
        <taxon>Pseudomonadati</taxon>
        <taxon>Pseudomonadota</taxon>
        <taxon>Gammaproteobacteria</taxon>
        <taxon>Cellvibrionales</taxon>
        <taxon>Halieaceae</taxon>
        <taxon>Haliea</taxon>
    </lineage>
</organism>
<dbReference type="InterPro" id="IPR036388">
    <property type="entry name" value="WH-like_DNA-bd_sf"/>
</dbReference>